<dbReference type="Gene3D" id="1.10.287.130">
    <property type="match status" value="1"/>
</dbReference>
<proteinExistence type="predicted"/>
<reference evidence="12 13" key="1">
    <citation type="submission" date="2021-02" db="EMBL/GenBank/DDBJ databases">
        <title>Alicyclobacillus curvatus sp. nov. and Alicyclobacillus mengziensis sp. nov., two acidophilic bacteria isolated from acid mine drainage.</title>
        <authorList>
            <person name="Huang Y."/>
        </authorList>
    </citation>
    <scope>NUCLEOTIDE SEQUENCE [LARGE SCALE GENOMIC DNA]</scope>
    <source>
        <strain evidence="12 13">S30H14</strain>
    </source>
</reference>
<dbReference type="InterPro" id="IPR005467">
    <property type="entry name" value="His_kinase_dom"/>
</dbReference>
<evidence type="ECO:0000256" key="3">
    <source>
        <dbReference type="ARBA" id="ARBA00012438"/>
    </source>
</evidence>
<dbReference type="SMART" id="SM00387">
    <property type="entry name" value="HATPase_c"/>
    <property type="match status" value="1"/>
</dbReference>
<dbReference type="CDD" id="cd00075">
    <property type="entry name" value="HATPase"/>
    <property type="match status" value="1"/>
</dbReference>
<keyword evidence="10" id="KW-1133">Transmembrane helix</keyword>
<accession>A0A9X7VXJ1</accession>
<comment type="subcellular location">
    <subcellularLocation>
        <location evidence="2">Cell membrane</location>
        <topology evidence="2">Multi-pass membrane protein</topology>
    </subcellularLocation>
</comment>
<keyword evidence="7 12" id="KW-0418">Kinase</keyword>
<keyword evidence="8" id="KW-0067">ATP-binding</keyword>
<dbReference type="Pfam" id="PF00512">
    <property type="entry name" value="HisKA"/>
    <property type="match status" value="1"/>
</dbReference>
<dbReference type="GO" id="GO:0005524">
    <property type="term" value="F:ATP binding"/>
    <property type="evidence" value="ECO:0007669"/>
    <property type="project" value="UniProtKB-KW"/>
</dbReference>
<name>A0A9X7VXJ1_9BACL</name>
<evidence type="ECO:0000256" key="10">
    <source>
        <dbReference type="SAM" id="Phobius"/>
    </source>
</evidence>
<dbReference type="InterPro" id="IPR050351">
    <property type="entry name" value="BphY/WalK/GraS-like"/>
</dbReference>
<dbReference type="InterPro" id="IPR004358">
    <property type="entry name" value="Sig_transdc_His_kin-like_C"/>
</dbReference>
<evidence type="ECO:0000256" key="6">
    <source>
        <dbReference type="ARBA" id="ARBA00022741"/>
    </source>
</evidence>
<dbReference type="InterPro" id="IPR003661">
    <property type="entry name" value="HisK_dim/P_dom"/>
</dbReference>
<dbReference type="Proteomes" id="UP000663505">
    <property type="component" value="Chromosome"/>
</dbReference>
<dbReference type="KEGG" id="afx:JZ786_18650"/>
<keyword evidence="10" id="KW-0812">Transmembrane</keyword>
<dbReference type="PANTHER" id="PTHR45453:SF1">
    <property type="entry name" value="PHOSPHATE REGULON SENSOR PROTEIN PHOR"/>
    <property type="match status" value="1"/>
</dbReference>
<dbReference type="InterPro" id="IPR036890">
    <property type="entry name" value="HATPase_C_sf"/>
</dbReference>
<keyword evidence="4" id="KW-0597">Phosphoprotein</keyword>
<dbReference type="GO" id="GO:0016036">
    <property type="term" value="P:cellular response to phosphate starvation"/>
    <property type="evidence" value="ECO:0007669"/>
    <property type="project" value="TreeGrafter"/>
</dbReference>
<dbReference type="EC" id="2.7.13.3" evidence="3"/>
<dbReference type="EMBL" id="CP071182">
    <property type="protein sequence ID" value="QSO46469.1"/>
    <property type="molecule type" value="Genomic_DNA"/>
</dbReference>
<dbReference type="InterPro" id="IPR003594">
    <property type="entry name" value="HATPase_dom"/>
</dbReference>
<dbReference type="Gene3D" id="3.30.565.10">
    <property type="entry name" value="Histidine kinase-like ATPase, C-terminal domain"/>
    <property type="match status" value="1"/>
</dbReference>
<evidence type="ECO:0000259" key="11">
    <source>
        <dbReference type="PROSITE" id="PS50109"/>
    </source>
</evidence>
<protein>
    <recommendedName>
        <fullName evidence="3">histidine kinase</fullName>
        <ecNumber evidence="3">2.7.13.3</ecNumber>
    </recommendedName>
</protein>
<keyword evidence="9" id="KW-0902">Two-component regulatory system</keyword>
<evidence type="ECO:0000256" key="9">
    <source>
        <dbReference type="ARBA" id="ARBA00023012"/>
    </source>
</evidence>
<evidence type="ECO:0000256" key="7">
    <source>
        <dbReference type="ARBA" id="ARBA00022777"/>
    </source>
</evidence>
<dbReference type="AlphaFoldDB" id="A0A9X7VXJ1"/>
<evidence type="ECO:0000256" key="5">
    <source>
        <dbReference type="ARBA" id="ARBA00022679"/>
    </source>
</evidence>
<dbReference type="SUPFAM" id="SSF55874">
    <property type="entry name" value="ATPase domain of HSP90 chaperone/DNA topoisomerase II/histidine kinase"/>
    <property type="match status" value="1"/>
</dbReference>
<organism evidence="12 13">
    <name type="scientific">Alicyclobacillus mengziensis</name>
    <dbReference type="NCBI Taxonomy" id="2931921"/>
    <lineage>
        <taxon>Bacteria</taxon>
        <taxon>Bacillati</taxon>
        <taxon>Bacillota</taxon>
        <taxon>Bacilli</taxon>
        <taxon>Bacillales</taxon>
        <taxon>Alicyclobacillaceae</taxon>
        <taxon>Alicyclobacillus</taxon>
    </lineage>
</organism>
<dbReference type="GO" id="GO:0005886">
    <property type="term" value="C:plasma membrane"/>
    <property type="evidence" value="ECO:0007669"/>
    <property type="project" value="UniProtKB-SubCell"/>
</dbReference>
<dbReference type="GO" id="GO:0004721">
    <property type="term" value="F:phosphoprotein phosphatase activity"/>
    <property type="evidence" value="ECO:0007669"/>
    <property type="project" value="TreeGrafter"/>
</dbReference>
<comment type="catalytic activity">
    <reaction evidence="1">
        <text>ATP + protein L-histidine = ADP + protein N-phospho-L-histidine.</text>
        <dbReference type="EC" id="2.7.13.3"/>
    </reaction>
</comment>
<dbReference type="Pfam" id="PF02518">
    <property type="entry name" value="HATPase_c"/>
    <property type="match status" value="1"/>
</dbReference>
<dbReference type="SUPFAM" id="SSF47384">
    <property type="entry name" value="Homodimeric domain of signal transducing histidine kinase"/>
    <property type="match status" value="1"/>
</dbReference>
<dbReference type="PANTHER" id="PTHR45453">
    <property type="entry name" value="PHOSPHATE REGULON SENSOR PROTEIN PHOR"/>
    <property type="match status" value="1"/>
</dbReference>
<keyword evidence="10" id="KW-0472">Membrane</keyword>
<evidence type="ECO:0000313" key="12">
    <source>
        <dbReference type="EMBL" id="QSO46469.1"/>
    </source>
</evidence>
<keyword evidence="13" id="KW-1185">Reference proteome</keyword>
<dbReference type="RefSeq" id="WP_206655838.1">
    <property type="nucleotide sequence ID" value="NZ_CP071182.1"/>
</dbReference>
<dbReference type="SMART" id="SM00388">
    <property type="entry name" value="HisKA"/>
    <property type="match status" value="1"/>
</dbReference>
<dbReference type="PROSITE" id="PS50109">
    <property type="entry name" value="HIS_KIN"/>
    <property type="match status" value="1"/>
</dbReference>
<evidence type="ECO:0000256" key="8">
    <source>
        <dbReference type="ARBA" id="ARBA00022840"/>
    </source>
</evidence>
<sequence>MNKSAAVSEHRLLNRIQLHLILLYLAAFLVFETVVIGVTYVILSHEIMKPMYQSIVDEWTNKTPEAIHQLNSYQEEQKQESDASAESVASWVISPTGVVIAKDTVLTSSPELDLQPLALSLSRSVQGGSTPVWGTHIINETYILAAAKPLYQGNRFIGTLVSFRSLSVIHETMEALTHIDIEIGLASLLLVVPVTYLLAHRSLTPVRSAMQRQRNFVNDAAHELRTPLTILHGTLELAQLETELANVQQAVRDGITETEYITELVGNLSTLARMESGVTELNIRKVDVAAMTRDTIAALQPIADKQNVRLIGDGFPDPAVVDGDGTRLRQLLVILVDNALKYTPAGGSVHVGIQKHRSEVELRISDSGIGIPEQDLPYIFDRFYRAVQAEQKAHGSGIGLAIAAWIVQSHRGQILVQSREEHGTTIRIVLPLQGHGFTWKKVLHPNKQI</sequence>
<evidence type="ECO:0000256" key="2">
    <source>
        <dbReference type="ARBA" id="ARBA00004651"/>
    </source>
</evidence>
<dbReference type="PRINTS" id="PR00344">
    <property type="entry name" value="BCTRLSENSOR"/>
</dbReference>
<evidence type="ECO:0000256" key="4">
    <source>
        <dbReference type="ARBA" id="ARBA00022553"/>
    </source>
</evidence>
<feature type="domain" description="Histidine kinase" evidence="11">
    <location>
        <begin position="219"/>
        <end position="434"/>
    </location>
</feature>
<keyword evidence="6" id="KW-0547">Nucleotide-binding</keyword>
<feature type="transmembrane region" description="Helical" evidence="10">
    <location>
        <begin position="21"/>
        <end position="43"/>
    </location>
</feature>
<dbReference type="InterPro" id="IPR036097">
    <property type="entry name" value="HisK_dim/P_sf"/>
</dbReference>
<dbReference type="FunFam" id="3.30.565.10:FF:000006">
    <property type="entry name" value="Sensor histidine kinase WalK"/>
    <property type="match status" value="1"/>
</dbReference>
<evidence type="ECO:0000313" key="13">
    <source>
        <dbReference type="Proteomes" id="UP000663505"/>
    </source>
</evidence>
<keyword evidence="5" id="KW-0808">Transferase</keyword>
<dbReference type="CDD" id="cd00082">
    <property type="entry name" value="HisKA"/>
    <property type="match status" value="1"/>
</dbReference>
<evidence type="ECO:0000256" key="1">
    <source>
        <dbReference type="ARBA" id="ARBA00000085"/>
    </source>
</evidence>
<dbReference type="GO" id="GO:0000155">
    <property type="term" value="F:phosphorelay sensor kinase activity"/>
    <property type="evidence" value="ECO:0007669"/>
    <property type="project" value="InterPro"/>
</dbReference>
<gene>
    <name evidence="12" type="ORF">JZ786_18650</name>
</gene>